<accession>A0ABR7XLF0</accession>
<dbReference type="EMBL" id="JACNYL010000001">
    <property type="protein sequence ID" value="MBD1419994.1"/>
    <property type="molecule type" value="Genomic_DNA"/>
</dbReference>
<gene>
    <name evidence="1" type="ORF">H8B21_00290</name>
</gene>
<protein>
    <submittedName>
        <fullName evidence="1">Uncharacterized protein</fullName>
    </submittedName>
</protein>
<keyword evidence="2" id="KW-1185">Reference proteome</keyword>
<reference evidence="1 2" key="1">
    <citation type="submission" date="2020-08" db="EMBL/GenBank/DDBJ databases">
        <title>Sphingobacterium sp. DN00404 isolated from aquaculture water.</title>
        <authorList>
            <person name="Zhang M."/>
        </authorList>
    </citation>
    <scope>NUCLEOTIDE SEQUENCE [LARGE SCALE GENOMIC DNA]</scope>
    <source>
        <strain evidence="1 2">KCTC 42746</strain>
    </source>
</reference>
<dbReference type="RefSeq" id="WP_190311805.1">
    <property type="nucleotide sequence ID" value="NZ_JACNYL010000001.1"/>
</dbReference>
<proteinExistence type="predicted"/>
<name>A0ABR7XLF0_9SPHI</name>
<sequence length="84" mass="9989">MSYLINFFLVKQRGIFAKRAGNKITYNIFLKQISESLIQINLQANLEMSDRTEDGYYYRDEGVSYDPKDYEEIMGFIESHFENQ</sequence>
<dbReference type="Proteomes" id="UP000651112">
    <property type="component" value="Unassembled WGS sequence"/>
</dbReference>
<evidence type="ECO:0000313" key="1">
    <source>
        <dbReference type="EMBL" id="MBD1419994.1"/>
    </source>
</evidence>
<organism evidence="1 2">
    <name type="scientific">Sphingobacterium chuzhouense</name>
    <dbReference type="NCBI Taxonomy" id="1742264"/>
    <lineage>
        <taxon>Bacteria</taxon>
        <taxon>Pseudomonadati</taxon>
        <taxon>Bacteroidota</taxon>
        <taxon>Sphingobacteriia</taxon>
        <taxon>Sphingobacteriales</taxon>
        <taxon>Sphingobacteriaceae</taxon>
        <taxon>Sphingobacterium</taxon>
    </lineage>
</organism>
<comment type="caution">
    <text evidence="1">The sequence shown here is derived from an EMBL/GenBank/DDBJ whole genome shotgun (WGS) entry which is preliminary data.</text>
</comment>
<evidence type="ECO:0000313" key="2">
    <source>
        <dbReference type="Proteomes" id="UP000651112"/>
    </source>
</evidence>